<evidence type="ECO:0000313" key="2">
    <source>
        <dbReference type="EMBL" id="SDG80258.1"/>
    </source>
</evidence>
<protein>
    <submittedName>
        <fullName evidence="2">Uncharacterized protein</fullName>
    </submittedName>
</protein>
<keyword evidence="1" id="KW-0472">Membrane</keyword>
<keyword evidence="1" id="KW-0812">Transmembrane</keyword>
<dbReference type="RefSeq" id="WP_093170178.1">
    <property type="nucleotide sequence ID" value="NZ_FNCN01000008.1"/>
</dbReference>
<dbReference type="STRING" id="504805.SAMN05421505_10875"/>
<feature type="transmembrane region" description="Helical" evidence="1">
    <location>
        <begin position="7"/>
        <end position="28"/>
    </location>
</feature>
<dbReference type="OrthoDB" id="3535684at2"/>
<name>A0A1G7X7S9_9ACTN</name>
<keyword evidence="1" id="KW-1133">Transmembrane helix</keyword>
<organism evidence="2 3">
    <name type="scientific">Sinosporangium album</name>
    <dbReference type="NCBI Taxonomy" id="504805"/>
    <lineage>
        <taxon>Bacteria</taxon>
        <taxon>Bacillati</taxon>
        <taxon>Actinomycetota</taxon>
        <taxon>Actinomycetes</taxon>
        <taxon>Streptosporangiales</taxon>
        <taxon>Streptosporangiaceae</taxon>
        <taxon>Sinosporangium</taxon>
    </lineage>
</organism>
<dbReference type="AlphaFoldDB" id="A0A1G7X7S9"/>
<gene>
    <name evidence="2" type="ORF">SAMN05421505_10875</name>
</gene>
<dbReference type="EMBL" id="FNCN01000008">
    <property type="protein sequence ID" value="SDG80258.1"/>
    <property type="molecule type" value="Genomic_DNA"/>
</dbReference>
<accession>A0A1G7X7S9</accession>
<dbReference type="Proteomes" id="UP000198923">
    <property type="component" value="Unassembled WGS sequence"/>
</dbReference>
<evidence type="ECO:0000313" key="3">
    <source>
        <dbReference type="Proteomes" id="UP000198923"/>
    </source>
</evidence>
<proteinExistence type="predicted"/>
<keyword evidence="3" id="KW-1185">Reference proteome</keyword>
<sequence>MLSRTSIIVLAAVAALVAIGGVTLWWLWGGDGPRPAHYRAESSTGLYKPIETRAADAEPLSLIEVFGQGTDRLSVAGEAGLARTALVRGETAVVDDCADVVWGSAVGDALESCSQVVKALYAGEDGRSAGQFLIFNMASSAGADTLVKALRDQGFVLREAAFDASRSWAQARALGHYVTVSWIGPVGEGTGRVDLTGELVALDGLGAVVRERVVSAG</sequence>
<reference evidence="2 3" key="1">
    <citation type="submission" date="2016-10" db="EMBL/GenBank/DDBJ databases">
        <authorList>
            <person name="de Groot N.N."/>
        </authorList>
    </citation>
    <scope>NUCLEOTIDE SEQUENCE [LARGE SCALE GENOMIC DNA]</scope>
    <source>
        <strain evidence="2 3">CPCC 201354</strain>
    </source>
</reference>
<evidence type="ECO:0000256" key="1">
    <source>
        <dbReference type="SAM" id="Phobius"/>
    </source>
</evidence>